<reference evidence="1" key="1">
    <citation type="submission" date="2018-05" db="EMBL/GenBank/DDBJ databases">
        <authorList>
            <person name="Lanie J.A."/>
            <person name="Ng W.-L."/>
            <person name="Kazmierczak K.M."/>
            <person name="Andrzejewski T.M."/>
            <person name="Davidsen T.M."/>
            <person name="Wayne K.J."/>
            <person name="Tettelin H."/>
            <person name="Glass J.I."/>
            <person name="Rusch D."/>
            <person name="Podicherti R."/>
            <person name="Tsui H.-C.T."/>
            <person name="Winkler M.E."/>
        </authorList>
    </citation>
    <scope>NUCLEOTIDE SEQUENCE</scope>
</reference>
<dbReference type="SUPFAM" id="SSF158997">
    <property type="entry name" value="Trm112p-like"/>
    <property type="match status" value="1"/>
</dbReference>
<dbReference type="Gene3D" id="2.20.25.10">
    <property type="match status" value="1"/>
</dbReference>
<dbReference type="AlphaFoldDB" id="A0A381RWM9"/>
<proteinExistence type="predicted"/>
<gene>
    <name evidence="1" type="ORF">METZ01_LOCUS49104</name>
</gene>
<evidence type="ECO:0000313" key="1">
    <source>
        <dbReference type="EMBL" id="SUZ96250.1"/>
    </source>
</evidence>
<sequence>MRPEIISILRCPQTGEELKLFLIKDYKSQQNNNSENELNIIKKHCLSNQLSKVLYNTSLTFLYPVINDIPMLDPSKAIPMGSNS</sequence>
<organism evidence="1">
    <name type="scientific">marine metagenome</name>
    <dbReference type="NCBI Taxonomy" id="408172"/>
    <lineage>
        <taxon>unclassified sequences</taxon>
        <taxon>metagenomes</taxon>
        <taxon>ecological metagenomes</taxon>
    </lineage>
</organism>
<name>A0A381RWM9_9ZZZZ</name>
<accession>A0A381RWM9</accession>
<dbReference type="EMBL" id="UINC01002397">
    <property type="protein sequence ID" value="SUZ96250.1"/>
    <property type="molecule type" value="Genomic_DNA"/>
</dbReference>
<protein>
    <submittedName>
        <fullName evidence="1">Uncharacterized protein</fullName>
    </submittedName>
</protein>